<reference evidence="2" key="1">
    <citation type="journal article" date="2019" name="Int. J. Syst. Evol. Microbiol.">
        <title>The Global Catalogue of Microorganisms (GCM) 10K type strain sequencing project: providing services to taxonomists for standard genome sequencing and annotation.</title>
        <authorList>
            <consortium name="The Broad Institute Genomics Platform"/>
            <consortium name="The Broad Institute Genome Sequencing Center for Infectious Disease"/>
            <person name="Wu L."/>
            <person name="Ma J."/>
        </authorList>
    </citation>
    <scope>NUCLEOTIDE SEQUENCE [LARGE SCALE GENOMIC DNA]</scope>
    <source>
        <strain evidence="2">KCTC 42473</strain>
    </source>
</reference>
<protein>
    <recommendedName>
        <fullName evidence="3">Cupin</fullName>
    </recommendedName>
</protein>
<evidence type="ECO:0000313" key="2">
    <source>
        <dbReference type="Proteomes" id="UP001595539"/>
    </source>
</evidence>
<accession>A0ABV7TZN0</accession>
<evidence type="ECO:0000313" key="1">
    <source>
        <dbReference type="EMBL" id="MFC3628180.1"/>
    </source>
</evidence>
<evidence type="ECO:0008006" key="3">
    <source>
        <dbReference type="Google" id="ProtNLM"/>
    </source>
</evidence>
<dbReference type="InterPro" id="IPR011051">
    <property type="entry name" value="RmlC_Cupin_sf"/>
</dbReference>
<dbReference type="EMBL" id="JBHRXY010000001">
    <property type="protein sequence ID" value="MFC3628180.1"/>
    <property type="molecule type" value="Genomic_DNA"/>
</dbReference>
<keyword evidence="2" id="KW-1185">Reference proteome</keyword>
<comment type="caution">
    <text evidence="1">The sequence shown here is derived from an EMBL/GenBank/DDBJ whole genome shotgun (WGS) entry which is preliminary data.</text>
</comment>
<dbReference type="SUPFAM" id="SSF51182">
    <property type="entry name" value="RmlC-like cupins"/>
    <property type="match status" value="1"/>
</dbReference>
<organism evidence="1 2">
    <name type="scientific">Paracoccus angustae</name>
    <dbReference type="NCBI Taxonomy" id="1671480"/>
    <lineage>
        <taxon>Bacteria</taxon>
        <taxon>Pseudomonadati</taxon>
        <taxon>Pseudomonadota</taxon>
        <taxon>Alphaproteobacteria</taxon>
        <taxon>Rhodobacterales</taxon>
        <taxon>Paracoccaceae</taxon>
        <taxon>Paracoccus</taxon>
    </lineage>
</organism>
<sequence length="129" mass="15311">MSHTHTERMWDGMLKVHLHGGGWVVHEFTLPDLGDPHDHPFRCVSRIIRGGYTEEIYGPQGLVETVERRPGDEFEIPHDRIHRIVHMPEGFCITAYKPLTEKVQEPGFFQWRDGVMWQRRWHESEWSRA</sequence>
<dbReference type="RefSeq" id="WP_377758759.1">
    <property type="nucleotide sequence ID" value="NZ_JBHRXY010000001.1"/>
</dbReference>
<name>A0ABV7TZN0_9RHOB</name>
<gene>
    <name evidence="1" type="ORF">ACFOM8_01835</name>
</gene>
<dbReference type="Proteomes" id="UP001595539">
    <property type="component" value="Unassembled WGS sequence"/>
</dbReference>
<proteinExistence type="predicted"/>